<feature type="region of interest" description="Disordered" evidence="1">
    <location>
        <begin position="426"/>
        <end position="457"/>
    </location>
</feature>
<evidence type="ECO:0000313" key="2">
    <source>
        <dbReference type="EMBL" id="TKA33844.1"/>
    </source>
</evidence>
<evidence type="ECO:0000313" key="3">
    <source>
        <dbReference type="Proteomes" id="UP000310066"/>
    </source>
</evidence>
<dbReference type="Proteomes" id="UP000310066">
    <property type="component" value="Unassembled WGS sequence"/>
</dbReference>
<organism evidence="2 3">
    <name type="scientific">Friedmanniomyces endolithicus</name>
    <dbReference type="NCBI Taxonomy" id="329885"/>
    <lineage>
        <taxon>Eukaryota</taxon>
        <taxon>Fungi</taxon>
        <taxon>Dikarya</taxon>
        <taxon>Ascomycota</taxon>
        <taxon>Pezizomycotina</taxon>
        <taxon>Dothideomycetes</taxon>
        <taxon>Dothideomycetidae</taxon>
        <taxon>Mycosphaerellales</taxon>
        <taxon>Teratosphaeriaceae</taxon>
        <taxon>Friedmanniomyces</taxon>
    </lineage>
</organism>
<feature type="compositionally biased region" description="Basic residues" evidence="1">
    <location>
        <begin position="288"/>
        <end position="299"/>
    </location>
</feature>
<accession>A0A4U0UEJ5</accession>
<dbReference type="AlphaFoldDB" id="A0A4U0UEJ5"/>
<dbReference type="EMBL" id="NAJP01000084">
    <property type="protein sequence ID" value="TKA33844.1"/>
    <property type="molecule type" value="Genomic_DNA"/>
</dbReference>
<protein>
    <submittedName>
        <fullName evidence="2">Uncharacterized protein</fullName>
    </submittedName>
</protein>
<sequence length="567" mass="60995">MNGILCGSEAQGKCHSHDTIGTDLLSIDSPRNITATFGFAFDFPTLSERSSNFALTERPAKRRKTVISSEDDAIEHSEVRPLPSDAGNVAIIVDAATTKRLLDRYATAAVPATDVARGHADGPKGGTVTTEVFAVLETKTKSSRVKRKARVPSSARDFSASPAARGVGDDSFIALLRPKRTRVIKTTAKSTTVLETVVMANAGEVKRSAASPVKVKLFKKLPATRKARSRAVKSASITVTLAVNDADTNHSLGHETAAQPAPDPAEGSTSSHVMLDEAAPPSTTDAKPRKKAPARKNRKCANAAPARKRAGARTAKGDDAAGPMHAAALQLSTANVTTDVPIETGGDRVRTVDVANGSHPHARTRVPFSYAEDLDDFNIDFLPNQKPRKRAPAKEFGKDAVTAAVRRRKRAAPELLDDSCIGDGERKLKRLPESPEPPLKRRRPLQESHANIVRQNSASPAKLDFKFALKPKRSQKKAIVDVPGDADVVSKSGHPLVRQSLLSPNSKPVDLEDVDWLSAPIEPQRQPPQRGASSTRSKAPQKRRKLADEPDIDLDDLVMNIGSFVKR</sequence>
<reference evidence="2 3" key="1">
    <citation type="submission" date="2017-03" db="EMBL/GenBank/DDBJ databases">
        <title>Genomes of endolithic fungi from Antarctica.</title>
        <authorList>
            <person name="Coleine C."/>
            <person name="Masonjones S."/>
            <person name="Stajich J.E."/>
        </authorList>
    </citation>
    <scope>NUCLEOTIDE SEQUENCE [LARGE SCALE GENOMIC DNA]</scope>
    <source>
        <strain evidence="2 3">CCFEE 5311</strain>
    </source>
</reference>
<dbReference type="OrthoDB" id="3870297at2759"/>
<proteinExistence type="predicted"/>
<comment type="caution">
    <text evidence="2">The sequence shown here is derived from an EMBL/GenBank/DDBJ whole genome shotgun (WGS) entry which is preliminary data.</text>
</comment>
<name>A0A4U0UEJ5_9PEZI</name>
<feature type="region of interest" description="Disordered" evidence="1">
    <location>
        <begin position="248"/>
        <end position="320"/>
    </location>
</feature>
<evidence type="ECO:0000256" key="1">
    <source>
        <dbReference type="SAM" id="MobiDB-lite"/>
    </source>
</evidence>
<gene>
    <name evidence="2" type="ORF">B0A54_14231</name>
</gene>
<feature type="region of interest" description="Disordered" evidence="1">
    <location>
        <begin position="519"/>
        <end position="552"/>
    </location>
</feature>